<dbReference type="InterPro" id="IPR011993">
    <property type="entry name" value="PH-like_dom_sf"/>
</dbReference>
<dbReference type="Gene3D" id="2.30.29.30">
    <property type="entry name" value="Pleckstrin-homology domain (PH domain)/Phosphotyrosine-binding domain (PTB)"/>
    <property type="match status" value="1"/>
</dbReference>
<dbReference type="GeneID" id="5976607"/>
<name>Q0UFQ2_PHANO</name>
<reference evidence="3" key="1">
    <citation type="journal article" date="2007" name="Plant Cell">
        <title>Dothideomycete-plant interactions illuminated by genome sequencing and EST analysis of the wheat pathogen Stagonospora nodorum.</title>
        <authorList>
            <person name="Hane J.K."/>
            <person name="Lowe R.G."/>
            <person name="Solomon P.S."/>
            <person name="Tan K.C."/>
            <person name="Schoch C.L."/>
            <person name="Spatafora J.W."/>
            <person name="Crous P.W."/>
            <person name="Kodira C."/>
            <person name="Birren B.W."/>
            <person name="Galagan J.E."/>
            <person name="Torriani S.F."/>
            <person name="McDonald B.A."/>
            <person name="Oliver R.P."/>
        </authorList>
    </citation>
    <scope>NUCLEOTIDE SEQUENCE [LARGE SCALE GENOMIC DNA]</scope>
    <source>
        <strain evidence="3">SN15 / ATCC MYA-4574 / FGSC 10173</strain>
    </source>
</reference>
<dbReference type="GO" id="GO:0071944">
    <property type="term" value="C:cell periphery"/>
    <property type="evidence" value="ECO:0000318"/>
    <property type="project" value="GO_Central"/>
</dbReference>
<dbReference type="SMART" id="SM00233">
    <property type="entry name" value="PH"/>
    <property type="match status" value="1"/>
</dbReference>
<dbReference type="InParanoid" id="Q0UFQ2"/>
<dbReference type="RefSeq" id="XP_001799706.1">
    <property type="nucleotide sequence ID" value="XM_001799654.1"/>
</dbReference>
<dbReference type="STRING" id="321614.Q0UFQ2"/>
<dbReference type="VEuPathDB" id="FungiDB:JI435_094120"/>
<dbReference type="InterPro" id="IPR035899">
    <property type="entry name" value="DBL_dom_sf"/>
</dbReference>
<dbReference type="Gene3D" id="1.20.900.10">
    <property type="entry name" value="Dbl homology (DH) domain"/>
    <property type="match status" value="1"/>
</dbReference>
<dbReference type="GO" id="GO:1903338">
    <property type="term" value="P:regulation of cell wall organization or biogenesis"/>
    <property type="evidence" value="ECO:0000318"/>
    <property type="project" value="GO_Central"/>
</dbReference>
<evidence type="ECO:0000259" key="1">
    <source>
        <dbReference type="PROSITE" id="PS50010"/>
    </source>
</evidence>
<dbReference type="EMBL" id="CH445338">
    <property type="protein sequence ID" value="EAT83604.2"/>
    <property type="molecule type" value="Genomic_DNA"/>
</dbReference>
<sequence length="675" mass="76249">MEPISAVIGIMAALPQAIQSAKELYDLRSRYKDASVLITAIYSESMVIAASLSQVQNLLNHDALQSKPQLLETFDRALTGCRVVYGCLEEEVRDLVVKAEADDLKFKDRAKFLWKEDTFKELLTQIRGQQSALSLLIQGLQMESIADIRKLVEENSVTLDRVVKRSRTLRLSHPRVHVPESLFSTSHDKEDAVDAVSLAKSTEFAFDDEVVNSKAYRRAMHLYTSTLEIDQRVTSVTAVVSDLPPAYEPPSQKMDEKQTSIIAHKSIPTEPVEREVKVEETKLFPKTTIPELQEVRTASSDDSIDASVASSVLSNVSLSPLQNAKMHNVWLSIIDAEQNFVDQMLKFRKMFYDNVLRQWPQLKQHLGAIIVSEQLAALNKATLLQSMEQQVSGSGESICDSTVFEQWANQAHKLYREYCQAMPHTASSLRTTQNLDAKFDPFVNTVGLSLAWFGMGWEDYLKLPMSQLNLYIEKLESLVSIAEGLDEPAAFNETIRLKRTVAAVRWLSTMASSILSGAEGREETKNLEKLIYTMDSDIFSQLHLLDSTRRVKHQGKMAIKMKSQGSWQAVHVILLDNFLLWGKVKPQKKNKGDRILVLDTPIAIDDLDFTMPCEDHQFQKTTMFDDIPRGSVLYIITVKRKTGDSMPHMLGAFGFQERNIWLEHFTAATGRQNQT</sequence>
<evidence type="ECO:0000313" key="2">
    <source>
        <dbReference type="EMBL" id="EAT83604.2"/>
    </source>
</evidence>
<dbReference type="PANTHER" id="PTHR46572:SF1">
    <property type="entry name" value="RHO1 GUANINE NUCLEOTIDE EXCHANGE FACTOR TUS1"/>
    <property type="match status" value="1"/>
</dbReference>
<feature type="domain" description="DH" evidence="1">
    <location>
        <begin position="325"/>
        <end position="514"/>
    </location>
</feature>
<dbReference type="InterPro" id="IPR031348">
    <property type="entry name" value="PigL_N"/>
</dbReference>
<dbReference type="GO" id="GO:0005085">
    <property type="term" value="F:guanyl-nucleotide exchange factor activity"/>
    <property type="evidence" value="ECO:0000318"/>
    <property type="project" value="GO_Central"/>
</dbReference>
<dbReference type="eggNOG" id="ENOG502SCN1">
    <property type="taxonomic scope" value="Eukaryota"/>
</dbReference>
<dbReference type="GO" id="GO:0032153">
    <property type="term" value="C:cell division site"/>
    <property type="evidence" value="ECO:0000318"/>
    <property type="project" value="GO_Central"/>
</dbReference>
<dbReference type="GO" id="GO:0005737">
    <property type="term" value="C:cytoplasm"/>
    <property type="evidence" value="ECO:0000318"/>
    <property type="project" value="GO_Central"/>
</dbReference>
<dbReference type="PANTHER" id="PTHR46572">
    <property type="entry name" value="RHO1 GDP-GTP EXCHANGE PROTEIN 1-RELATED"/>
    <property type="match status" value="1"/>
</dbReference>
<evidence type="ECO:0000313" key="3">
    <source>
        <dbReference type="Proteomes" id="UP000001055"/>
    </source>
</evidence>
<dbReference type="Pfam" id="PF17111">
    <property type="entry name" value="PigL_N"/>
    <property type="match status" value="1"/>
</dbReference>
<dbReference type="AlphaFoldDB" id="Q0UFQ2"/>
<dbReference type="InterPro" id="IPR000219">
    <property type="entry name" value="DH_dom"/>
</dbReference>
<organism evidence="2 3">
    <name type="scientific">Phaeosphaeria nodorum (strain SN15 / ATCC MYA-4574 / FGSC 10173)</name>
    <name type="common">Glume blotch fungus</name>
    <name type="synonym">Parastagonospora nodorum</name>
    <dbReference type="NCBI Taxonomy" id="321614"/>
    <lineage>
        <taxon>Eukaryota</taxon>
        <taxon>Fungi</taxon>
        <taxon>Dikarya</taxon>
        <taxon>Ascomycota</taxon>
        <taxon>Pezizomycotina</taxon>
        <taxon>Dothideomycetes</taxon>
        <taxon>Pleosporomycetidae</taxon>
        <taxon>Pleosporales</taxon>
        <taxon>Pleosporineae</taxon>
        <taxon>Phaeosphaeriaceae</taxon>
        <taxon>Parastagonospora</taxon>
    </lineage>
</organism>
<protein>
    <recommendedName>
        <fullName evidence="1">DH domain-containing protein</fullName>
    </recommendedName>
</protein>
<dbReference type="Proteomes" id="UP000001055">
    <property type="component" value="Unassembled WGS sequence"/>
</dbReference>
<dbReference type="SUPFAM" id="SSF48065">
    <property type="entry name" value="DBL homology domain (DH-domain)"/>
    <property type="match status" value="1"/>
</dbReference>
<gene>
    <name evidence="2" type="ORF">SNOG_09412</name>
</gene>
<dbReference type="HOGENOM" id="CLU_407156_0_0_1"/>
<dbReference type="KEGG" id="pno:SNOG_09412"/>
<dbReference type="SUPFAM" id="SSF50729">
    <property type="entry name" value="PH domain-like"/>
    <property type="match status" value="1"/>
</dbReference>
<accession>Q0UFQ2</accession>
<dbReference type="PROSITE" id="PS50010">
    <property type="entry name" value="DH_2"/>
    <property type="match status" value="1"/>
</dbReference>
<dbReference type="Pfam" id="PF00621">
    <property type="entry name" value="RhoGEF"/>
    <property type="match status" value="1"/>
</dbReference>
<dbReference type="GO" id="GO:0007264">
    <property type="term" value="P:small GTPase-mediated signal transduction"/>
    <property type="evidence" value="ECO:0000318"/>
    <property type="project" value="GO_Central"/>
</dbReference>
<proteinExistence type="predicted"/>
<dbReference type="InterPro" id="IPR001849">
    <property type="entry name" value="PH_domain"/>
</dbReference>
<dbReference type="InterPro" id="IPR052233">
    <property type="entry name" value="Rho-type_GEFs"/>
</dbReference>